<dbReference type="EMBL" id="RBKV01000001">
    <property type="protein sequence ID" value="RKR97866.1"/>
    <property type="molecule type" value="Genomic_DNA"/>
</dbReference>
<dbReference type="Gene3D" id="3.30.70.100">
    <property type="match status" value="1"/>
</dbReference>
<dbReference type="AlphaFoldDB" id="A0A2G3PM10"/>
<evidence type="ECO:0000259" key="1">
    <source>
        <dbReference type="PROSITE" id="PS51725"/>
    </source>
</evidence>
<comment type="caution">
    <text evidence="3">The sequence shown here is derived from an EMBL/GenBank/DDBJ whole genome shotgun (WGS) entry which is preliminary data.</text>
</comment>
<dbReference type="InterPro" id="IPR007138">
    <property type="entry name" value="ABM_dom"/>
</dbReference>
<dbReference type="RefSeq" id="WP_023955154.1">
    <property type="nucleotide sequence ID" value="NZ_CBCRXS010000001.1"/>
</dbReference>
<keyword evidence="7" id="KW-1185">Reference proteome</keyword>
<accession>A0A2G3PM10</accession>
<keyword evidence="3" id="KW-0560">Oxidoreductase</keyword>
<feature type="domain" description="ABM" evidence="1">
    <location>
        <begin position="3"/>
        <end position="92"/>
    </location>
</feature>
<evidence type="ECO:0000313" key="3">
    <source>
        <dbReference type="EMBL" id="PHV66855.1"/>
    </source>
</evidence>
<proteinExistence type="predicted"/>
<gene>
    <name evidence="3" type="ORF">CSW57_11405</name>
    <name evidence="4" type="ORF">DFJ75_4759</name>
    <name evidence="2" type="ORF">R4198_07820</name>
</gene>
<sequence length="98" mass="10682">MSLTALLEVTFKPEALSDAKELMTKVLADTRAFDGCEGVEVLVDSADPNHWMIVERWESEKHDAAYREFRAGPGAITELGPLLAGAPGLTKYETDTSV</sequence>
<dbReference type="Pfam" id="PF03992">
    <property type="entry name" value="ABM"/>
    <property type="match status" value="1"/>
</dbReference>
<protein>
    <submittedName>
        <fullName evidence="3">Antibiotic biosynthesis monooxygenase</fullName>
    </submittedName>
    <submittedName>
        <fullName evidence="4">Quinol monooxygenase YgiN</fullName>
    </submittedName>
</protein>
<name>A0A2G3PM10_WILMA</name>
<dbReference type="OrthoDB" id="7867302at2"/>
<dbReference type="InterPro" id="IPR011008">
    <property type="entry name" value="Dimeric_a/b-barrel"/>
</dbReference>
<evidence type="ECO:0000313" key="2">
    <source>
        <dbReference type="EMBL" id="MDV7133600.1"/>
    </source>
</evidence>
<reference evidence="3 5" key="1">
    <citation type="submission" date="2017-10" db="EMBL/GenBank/DDBJ databases">
        <title>The draft genome sequence of Williamsia sp. BULT 1.1 isolated from the semi-arid grassland soils from South Africa.</title>
        <authorList>
            <person name="Kabwe M.H."/>
            <person name="Govender N."/>
            <person name="Mutseka Lunga P."/>
            <person name="Vikram S."/>
            <person name="Makhalanyane T.P."/>
        </authorList>
    </citation>
    <scope>NUCLEOTIDE SEQUENCE [LARGE SCALE GENOMIC DNA]</scope>
    <source>
        <strain evidence="3 5">BULT 1.1</strain>
    </source>
</reference>
<dbReference type="Proteomes" id="UP001185792">
    <property type="component" value="Unassembled WGS sequence"/>
</dbReference>
<dbReference type="SUPFAM" id="SSF54909">
    <property type="entry name" value="Dimeric alpha+beta barrel"/>
    <property type="match status" value="1"/>
</dbReference>
<reference evidence="4 6" key="2">
    <citation type="submission" date="2018-10" db="EMBL/GenBank/DDBJ databases">
        <title>Sequencing the genomes of 1000 actinobacteria strains.</title>
        <authorList>
            <person name="Klenk H.-P."/>
        </authorList>
    </citation>
    <scope>NUCLEOTIDE SEQUENCE [LARGE SCALE GENOMIC DNA]</scope>
    <source>
        <strain evidence="4 6">DSM 44343</strain>
    </source>
</reference>
<evidence type="ECO:0000313" key="7">
    <source>
        <dbReference type="Proteomes" id="UP001185792"/>
    </source>
</evidence>
<evidence type="ECO:0000313" key="6">
    <source>
        <dbReference type="Proteomes" id="UP000274762"/>
    </source>
</evidence>
<dbReference type="EMBL" id="JAWLUM010000001">
    <property type="protein sequence ID" value="MDV7133600.1"/>
    <property type="molecule type" value="Genomic_DNA"/>
</dbReference>
<dbReference type="PROSITE" id="PS51725">
    <property type="entry name" value="ABM"/>
    <property type="match status" value="1"/>
</dbReference>
<evidence type="ECO:0000313" key="5">
    <source>
        <dbReference type="Proteomes" id="UP000225108"/>
    </source>
</evidence>
<dbReference type="EMBL" id="PEBD01000008">
    <property type="protein sequence ID" value="PHV66855.1"/>
    <property type="molecule type" value="Genomic_DNA"/>
</dbReference>
<organism evidence="3 5">
    <name type="scientific">Williamsia marianensis</name>
    <dbReference type="NCBI Taxonomy" id="85044"/>
    <lineage>
        <taxon>Bacteria</taxon>
        <taxon>Bacillati</taxon>
        <taxon>Actinomycetota</taxon>
        <taxon>Actinomycetes</taxon>
        <taxon>Mycobacteriales</taxon>
        <taxon>Nocardiaceae</taxon>
        <taxon>Williamsia</taxon>
    </lineage>
</organism>
<keyword evidence="3" id="KW-0503">Monooxygenase</keyword>
<dbReference type="Proteomes" id="UP000225108">
    <property type="component" value="Unassembled WGS sequence"/>
</dbReference>
<dbReference type="Proteomes" id="UP000274762">
    <property type="component" value="Unassembled WGS sequence"/>
</dbReference>
<reference evidence="2 7" key="3">
    <citation type="submission" date="2023-10" db="EMBL/GenBank/DDBJ databases">
        <title>Development of a sustainable strategy for remediation of hydrocarbon-contaminated territories based on the waste exchange concept.</title>
        <authorList>
            <person name="Krivoruchko A."/>
        </authorList>
    </citation>
    <scope>NUCLEOTIDE SEQUENCE [LARGE SCALE GENOMIC DNA]</scope>
    <source>
        <strain evidence="2 7">IEGM 1236</strain>
    </source>
</reference>
<dbReference type="GO" id="GO:0004497">
    <property type="term" value="F:monooxygenase activity"/>
    <property type="evidence" value="ECO:0007669"/>
    <property type="project" value="UniProtKB-KW"/>
</dbReference>
<evidence type="ECO:0000313" key="4">
    <source>
        <dbReference type="EMBL" id="RKR97866.1"/>
    </source>
</evidence>
<accession>A0A495K991</accession>